<dbReference type="AlphaFoldDB" id="A0AAE0UGW5"/>
<accession>A0AAE0UGW5</accession>
<evidence type="ECO:0000313" key="4">
    <source>
        <dbReference type="Proteomes" id="UP001274896"/>
    </source>
</evidence>
<gene>
    <name evidence="3" type="ORF">QTP70_002965</name>
</gene>
<dbReference type="SUPFAM" id="SSF56219">
    <property type="entry name" value="DNase I-like"/>
    <property type="match status" value="1"/>
</dbReference>
<feature type="non-terminal residue" evidence="3">
    <location>
        <position position="1"/>
    </location>
</feature>
<dbReference type="PANTHER" id="PTHR47510">
    <property type="entry name" value="REVERSE TRANSCRIPTASE DOMAIN-CONTAINING PROTEIN"/>
    <property type="match status" value="1"/>
</dbReference>
<dbReference type="Proteomes" id="UP001274896">
    <property type="component" value="Unassembled WGS sequence"/>
</dbReference>
<proteinExistence type="predicted"/>
<dbReference type="InterPro" id="IPR036691">
    <property type="entry name" value="Endo/exonu/phosph_ase_sf"/>
</dbReference>
<organism evidence="3 4">
    <name type="scientific">Hemibagrus guttatus</name>
    <dbReference type="NCBI Taxonomy" id="175788"/>
    <lineage>
        <taxon>Eukaryota</taxon>
        <taxon>Metazoa</taxon>
        <taxon>Chordata</taxon>
        <taxon>Craniata</taxon>
        <taxon>Vertebrata</taxon>
        <taxon>Euteleostomi</taxon>
        <taxon>Actinopterygii</taxon>
        <taxon>Neopterygii</taxon>
        <taxon>Teleostei</taxon>
        <taxon>Ostariophysi</taxon>
        <taxon>Siluriformes</taxon>
        <taxon>Bagridae</taxon>
        <taxon>Hemibagrus</taxon>
    </lineage>
</organism>
<sequence length="708" mass="76911">MPVVVNPGLDRSDSLAHCISMDCKMGAGIALSFKRTFGGVKELLAQQKQPGQCAVLKRDGRFVYYLTQAFSSTKQRSCFQQPHLPSPVVSVSNSGVSVTSPINLFIIVIYRPPGPLGNFLEEMDTLLSVFPSDSTPLTVLGDFNLPSDKIHSSGLLALLNSFSLSFNSCPPTHKEGNVLDLVFTHPSPATDMTVTPLHISDHHLVSFSITLPVLPKRNPQHLSLTRRNLHSISPSSVASCTLSSLPDHESFSSLPLDSATDTLLSSLSSTMDLLCPLSTIRKKNSSTAPWLSDVLRNNRRELRSAARKWKKSKLDTDLISYRTLLSKFSLDVTSAKTSFYKEKLETSAQNPRKLHNISSLLNPPAPPSPSSLTAEDFATFYTEKIERICQTFTSLPTSPTSHSQHSATPSLTQLSTVAAEEVLKITRSCNPTTCPLDPIPSAMLQTISPDLLPFITTVINGSLTSGHVPTVFKKARVIPILKKPALDPSDISNYRPESWNLRNSMGMVCFLPGWSLISDTTASARISACLADISSWMTAHQLKLNPSKTELLIIPGDTSPAQDLAISLSNSMISPSATARNLGKDSAISIHTGYSGACSVSGHFEIGLLQLSSGRSTSERNSPTANDPKCSCTTFNLPKFSHTTPLLRSLHWLLVAARIRFKTLMLAYKAKNGPAPSYLKALVTPRTAPRSLRSTSTARLVPPSLREK</sequence>
<dbReference type="SUPFAM" id="SSF52949">
    <property type="entry name" value="Macro domain-like"/>
    <property type="match status" value="1"/>
</dbReference>
<evidence type="ECO:0000259" key="2">
    <source>
        <dbReference type="Pfam" id="PF14529"/>
    </source>
</evidence>
<evidence type="ECO:0000313" key="3">
    <source>
        <dbReference type="EMBL" id="KAK3506069.1"/>
    </source>
</evidence>
<keyword evidence="4" id="KW-1185">Reference proteome</keyword>
<dbReference type="Gene3D" id="3.40.220.10">
    <property type="entry name" value="Leucine Aminopeptidase, subunit E, domain 1"/>
    <property type="match status" value="1"/>
</dbReference>
<dbReference type="Pfam" id="PF14529">
    <property type="entry name" value="Exo_endo_phos_2"/>
    <property type="match status" value="1"/>
</dbReference>
<dbReference type="PANTHER" id="PTHR47510:SF3">
    <property type="entry name" value="ENDO_EXONUCLEASE_PHOSPHATASE DOMAIN-CONTAINING PROTEIN"/>
    <property type="match status" value="1"/>
</dbReference>
<feature type="region of interest" description="Disordered" evidence="1">
    <location>
        <begin position="689"/>
        <end position="708"/>
    </location>
</feature>
<evidence type="ECO:0000256" key="1">
    <source>
        <dbReference type="SAM" id="MobiDB-lite"/>
    </source>
</evidence>
<reference evidence="3" key="1">
    <citation type="submission" date="2023-06" db="EMBL/GenBank/DDBJ databases">
        <title>Male Hemibagrus guttatus genome.</title>
        <authorList>
            <person name="Bian C."/>
        </authorList>
    </citation>
    <scope>NUCLEOTIDE SEQUENCE</scope>
    <source>
        <strain evidence="3">Male_cb2023</strain>
        <tissue evidence="3">Muscle</tissue>
    </source>
</reference>
<dbReference type="EMBL" id="JAUCMX010000186">
    <property type="protein sequence ID" value="KAK3506069.1"/>
    <property type="molecule type" value="Genomic_DNA"/>
</dbReference>
<dbReference type="InterPro" id="IPR005135">
    <property type="entry name" value="Endo/exonuclease/phosphatase"/>
</dbReference>
<name>A0AAE0UGW5_9TELE</name>
<protein>
    <recommendedName>
        <fullName evidence="2">Endonuclease/exonuclease/phosphatase domain-containing protein</fullName>
    </recommendedName>
</protein>
<feature type="domain" description="Endonuclease/exonuclease/phosphatase" evidence="2">
    <location>
        <begin position="105"/>
        <end position="205"/>
    </location>
</feature>
<dbReference type="Gene3D" id="3.60.10.10">
    <property type="entry name" value="Endonuclease/exonuclease/phosphatase"/>
    <property type="match status" value="1"/>
</dbReference>
<comment type="caution">
    <text evidence="3">The sequence shown here is derived from an EMBL/GenBank/DDBJ whole genome shotgun (WGS) entry which is preliminary data.</text>
</comment>
<dbReference type="GO" id="GO:0003824">
    <property type="term" value="F:catalytic activity"/>
    <property type="evidence" value="ECO:0007669"/>
    <property type="project" value="InterPro"/>
</dbReference>
<dbReference type="InterPro" id="IPR043472">
    <property type="entry name" value="Macro_dom-like"/>
</dbReference>